<accession>A0CNX9</accession>
<keyword evidence="3" id="KW-1185">Reference proteome</keyword>
<organism evidence="2 3">
    <name type="scientific">Paramecium tetraurelia</name>
    <dbReference type="NCBI Taxonomy" id="5888"/>
    <lineage>
        <taxon>Eukaryota</taxon>
        <taxon>Sar</taxon>
        <taxon>Alveolata</taxon>
        <taxon>Ciliophora</taxon>
        <taxon>Intramacronucleata</taxon>
        <taxon>Oligohymenophorea</taxon>
        <taxon>Peniculida</taxon>
        <taxon>Parameciidae</taxon>
        <taxon>Paramecium</taxon>
    </lineage>
</organism>
<dbReference type="PANTHER" id="PTHR23064">
    <property type="entry name" value="TROPONIN"/>
    <property type="match status" value="1"/>
</dbReference>
<dbReference type="InterPro" id="IPR002048">
    <property type="entry name" value="EF_hand_dom"/>
</dbReference>
<evidence type="ECO:0000313" key="3">
    <source>
        <dbReference type="Proteomes" id="UP000000600"/>
    </source>
</evidence>
<dbReference type="eggNOG" id="ENOG502SKYS">
    <property type="taxonomic scope" value="Eukaryota"/>
</dbReference>
<evidence type="ECO:0000313" key="2">
    <source>
        <dbReference type="EMBL" id="CAK72496.1"/>
    </source>
</evidence>
<dbReference type="CDD" id="cd00051">
    <property type="entry name" value="EFh"/>
    <property type="match status" value="1"/>
</dbReference>
<dbReference type="KEGG" id="ptm:GSPATT00038765001"/>
<dbReference type="Gene3D" id="1.10.238.10">
    <property type="entry name" value="EF-hand"/>
    <property type="match status" value="1"/>
</dbReference>
<dbReference type="Proteomes" id="UP000000600">
    <property type="component" value="Unassembled WGS sequence"/>
</dbReference>
<feature type="domain" description="EF-hand" evidence="1">
    <location>
        <begin position="179"/>
        <end position="214"/>
    </location>
</feature>
<reference evidence="2 3" key="1">
    <citation type="journal article" date="2006" name="Nature">
        <title>Global trends of whole-genome duplications revealed by the ciliate Paramecium tetraurelia.</title>
        <authorList>
            <consortium name="Genoscope"/>
            <person name="Aury J.-M."/>
            <person name="Jaillon O."/>
            <person name="Duret L."/>
            <person name="Noel B."/>
            <person name="Jubin C."/>
            <person name="Porcel B.M."/>
            <person name="Segurens B."/>
            <person name="Daubin V."/>
            <person name="Anthouard V."/>
            <person name="Aiach N."/>
            <person name="Arnaiz O."/>
            <person name="Billaut A."/>
            <person name="Beisson J."/>
            <person name="Blanc I."/>
            <person name="Bouhouche K."/>
            <person name="Camara F."/>
            <person name="Duharcourt S."/>
            <person name="Guigo R."/>
            <person name="Gogendeau D."/>
            <person name="Katinka M."/>
            <person name="Keller A.-M."/>
            <person name="Kissmehl R."/>
            <person name="Klotz C."/>
            <person name="Koll F."/>
            <person name="Le Moue A."/>
            <person name="Lepere C."/>
            <person name="Malinsky S."/>
            <person name="Nowacki M."/>
            <person name="Nowak J.K."/>
            <person name="Plattner H."/>
            <person name="Poulain J."/>
            <person name="Ruiz F."/>
            <person name="Serrano V."/>
            <person name="Zagulski M."/>
            <person name="Dessen P."/>
            <person name="Betermier M."/>
            <person name="Weissenbach J."/>
            <person name="Scarpelli C."/>
            <person name="Schachter V."/>
            <person name="Sperling L."/>
            <person name="Meyer E."/>
            <person name="Cohen J."/>
            <person name="Wincker P."/>
        </authorList>
    </citation>
    <scope>NUCLEOTIDE SEQUENCE [LARGE SCALE GENOMIC DNA]</scope>
    <source>
        <strain evidence="2 3">Stock d4-2</strain>
    </source>
</reference>
<dbReference type="Pfam" id="PF13833">
    <property type="entry name" value="EF-hand_8"/>
    <property type="match status" value="1"/>
</dbReference>
<dbReference type="OMA" id="QEFYQSA"/>
<dbReference type="GeneID" id="5025675"/>
<dbReference type="SUPFAM" id="SSF47473">
    <property type="entry name" value="EF-hand"/>
    <property type="match status" value="1"/>
</dbReference>
<sequence length="329" mass="38524">MYFRKERVKLHGKTNFEYRSLGRKRPEDVARLEFLSSAREQKFDEVIAKRLTATIQNPLSQSQEFYQSAHKTMKQHPQISRPRFAHLEEKPRRKPVWVGDSYLVYTDVEGRDGQRAHQDRSLTTTIKADLAQAKRDEHGQAIQETQLVGMEEYAKNTLEGKVDLTKVKEIRRAIRRRYANRKNFQKIFTLWDEEGKGKVTVKNIYHMIKKLGLNMNLDEVRVLVASADEDYSGDLNLDEFMNLIFNDNEALNVDLGKLKTLNGEQEQLLLEGEDDQIQDVLREKMQVQVENRQFNQLNLILKNKLSQLNNAFQELDPIEIGTCQFRKIQ</sequence>
<evidence type="ECO:0000259" key="1">
    <source>
        <dbReference type="PROSITE" id="PS50222"/>
    </source>
</evidence>
<proteinExistence type="predicted"/>
<dbReference type="GO" id="GO:0005509">
    <property type="term" value="F:calcium ion binding"/>
    <property type="evidence" value="ECO:0007669"/>
    <property type="project" value="InterPro"/>
</dbReference>
<dbReference type="AlphaFoldDB" id="A0CNX9"/>
<dbReference type="EMBL" id="CT868124">
    <property type="protein sequence ID" value="CAK72496.1"/>
    <property type="molecule type" value="Genomic_DNA"/>
</dbReference>
<dbReference type="OrthoDB" id="26525at2759"/>
<dbReference type="RefSeq" id="XP_001439893.1">
    <property type="nucleotide sequence ID" value="XM_001439856.1"/>
</dbReference>
<dbReference type="PROSITE" id="PS50222">
    <property type="entry name" value="EF_HAND_2"/>
    <property type="match status" value="1"/>
</dbReference>
<dbReference type="InterPro" id="IPR011992">
    <property type="entry name" value="EF-hand-dom_pair"/>
</dbReference>
<dbReference type="InParanoid" id="A0CNX9"/>
<protein>
    <recommendedName>
        <fullName evidence="1">EF-hand domain-containing protein</fullName>
    </recommendedName>
</protein>
<dbReference type="InterPro" id="IPR052591">
    <property type="entry name" value="CML21-like"/>
</dbReference>
<gene>
    <name evidence="2" type="ORF">GSPATT00038765001</name>
</gene>
<name>A0CNX9_PARTE</name>
<dbReference type="HOGENOM" id="CLU_845829_0_0_1"/>